<reference evidence="1 2" key="1">
    <citation type="submission" date="2020-03" db="EMBL/GenBank/DDBJ databases">
        <title>Leucobacter sp. nov., isolated from beetles.</title>
        <authorList>
            <person name="Hyun D.-W."/>
            <person name="Bae J.-W."/>
        </authorList>
    </citation>
    <scope>NUCLEOTIDE SEQUENCE [LARGE SCALE GENOMIC DNA]</scope>
    <source>
        <strain evidence="1 2">HDW9B</strain>
    </source>
</reference>
<evidence type="ECO:0000313" key="2">
    <source>
        <dbReference type="Proteomes" id="UP000501387"/>
    </source>
</evidence>
<dbReference type="RefSeq" id="WP_166322656.1">
    <property type="nucleotide sequence ID" value="NZ_CP049934.1"/>
</dbReference>
<keyword evidence="2" id="KW-1185">Reference proteome</keyword>
<dbReference type="EMBL" id="CP049934">
    <property type="protein sequence ID" value="QIM16034.1"/>
    <property type="molecule type" value="Genomic_DNA"/>
</dbReference>
<protein>
    <submittedName>
        <fullName evidence="1">Uncharacterized protein</fullName>
    </submittedName>
</protein>
<evidence type="ECO:0000313" key="1">
    <source>
        <dbReference type="EMBL" id="QIM16034.1"/>
    </source>
</evidence>
<organism evidence="1 2">
    <name type="scientific">Leucobacter insecticola</name>
    <dbReference type="NCBI Taxonomy" id="2714934"/>
    <lineage>
        <taxon>Bacteria</taxon>
        <taxon>Bacillati</taxon>
        <taxon>Actinomycetota</taxon>
        <taxon>Actinomycetes</taxon>
        <taxon>Micrococcales</taxon>
        <taxon>Microbacteriaceae</taxon>
        <taxon>Leucobacter</taxon>
    </lineage>
</organism>
<dbReference type="Proteomes" id="UP000501387">
    <property type="component" value="Chromosome"/>
</dbReference>
<name>A0A6G8FI44_9MICO</name>
<proteinExistence type="predicted"/>
<gene>
    <name evidence="1" type="ORF">G7067_05755</name>
</gene>
<sequence>MPDIGDELIYRLRDYSTSEHVRVIEIDSRKKTPRYVVEFLASDKAGVQENVPRGRLRGPWSDVVAYDELMANWERIDQTELTDPEQSAVAQVFELLIPEDVAECEWSPVRDSTRIHKREELQALIGITVDDLLAQAEGFELDGDVMLSVDGTLAVAEYACRINPMPVLDWVLEDEKEHRDNSKNGRPAVSYDKRAYTTSPEWEYQWYLEHGRPVHELLRSWCGQRAATLQERLGAAEAENRRLDELMTRIFDELKRLGHTQAVEHLIRTYEEDRITPANYRPVVDRPLKPSEIPVRYVKAPRRWGY</sequence>
<accession>A0A6G8FI44</accession>
<dbReference type="AlphaFoldDB" id="A0A6G8FI44"/>
<dbReference type="KEGG" id="lins:G7067_05755"/>